<dbReference type="GO" id="GO:0003723">
    <property type="term" value="F:RNA binding"/>
    <property type="evidence" value="ECO:0007669"/>
    <property type="project" value="UniProtKB-KW"/>
</dbReference>
<evidence type="ECO:0000256" key="1">
    <source>
        <dbReference type="ARBA" id="ARBA00022490"/>
    </source>
</evidence>
<keyword evidence="2" id="KW-0698">rRNA processing</keyword>
<dbReference type="PROSITE" id="PS01131">
    <property type="entry name" value="RRNA_A_DIMETH"/>
    <property type="match status" value="1"/>
</dbReference>
<name>A0A6J6PFF5_9ZZZZ</name>
<dbReference type="SMART" id="SM00650">
    <property type="entry name" value="rADc"/>
    <property type="match status" value="1"/>
</dbReference>
<dbReference type="Pfam" id="PF00398">
    <property type="entry name" value="RrnaAD"/>
    <property type="match status" value="1"/>
</dbReference>
<keyword evidence="4" id="KW-0808">Transferase</keyword>
<keyword evidence="3" id="KW-0489">Methyltransferase</keyword>
<evidence type="ECO:0000256" key="3">
    <source>
        <dbReference type="ARBA" id="ARBA00022603"/>
    </source>
</evidence>
<accession>A0A6J6PFF5</accession>
<dbReference type="InterPro" id="IPR020596">
    <property type="entry name" value="rRNA_Ade_Mease_Trfase_CS"/>
</dbReference>
<feature type="domain" description="Ribosomal RNA adenine methylase transferase N-terminal" evidence="7">
    <location>
        <begin position="26"/>
        <end position="200"/>
    </location>
</feature>
<dbReference type="EMBL" id="CAEZXW010000015">
    <property type="protein sequence ID" value="CAB4697277.1"/>
    <property type="molecule type" value="Genomic_DNA"/>
</dbReference>
<sequence>MRAIAAMLDIRPTKTLGQNFVIDANTCRRIVRLAGVQESDHVLEVGPGLGSLTLALLSQGARVTAVEIDQVLAGELPKTIERFAAPVFKNLRVITADALKVTNAEISEPTLLVANLPYNVSVPVLLTMLEIFPTIRGGVVMVQAEVADRLVASPGGKEYGIPSLKLAWWSRSEKVGSVGPSVFWPAPRVDSGLVSFTRVAPPKSAATREEVFAVIDQAFAQRRKTLRAALSGWAGSAIRSEEILRSAGVSPQARGEELELEAFIRIAEAGAGEAKESSKV</sequence>
<keyword evidence="5" id="KW-0949">S-adenosyl-L-methionine</keyword>
<dbReference type="PROSITE" id="PS51689">
    <property type="entry name" value="SAM_RNA_A_N6_MT"/>
    <property type="match status" value="1"/>
</dbReference>
<keyword evidence="1" id="KW-0963">Cytoplasm</keyword>
<dbReference type="InterPro" id="IPR001737">
    <property type="entry name" value="KsgA/Erm"/>
</dbReference>
<dbReference type="PANTHER" id="PTHR11727:SF7">
    <property type="entry name" value="DIMETHYLADENOSINE TRANSFERASE-RELATED"/>
    <property type="match status" value="1"/>
</dbReference>
<dbReference type="EMBL" id="CAFBMD010000175">
    <property type="protein sequence ID" value="CAB4909464.1"/>
    <property type="molecule type" value="Genomic_DNA"/>
</dbReference>
<protein>
    <submittedName>
        <fullName evidence="8">Unannotated protein</fullName>
    </submittedName>
</protein>
<dbReference type="HAMAP" id="MF_00607">
    <property type="entry name" value="16SrRNA_methyltr_A"/>
    <property type="match status" value="1"/>
</dbReference>
<evidence type="ECO:0000313" key="9">
    <source>
        <dbReference type="EMBL" id="CAB4909464.1"/>
    </source>
</evidence>
<dbReference type="Gene3D" id="3.40.50.150">
    <property type="entry name" value="Vaccinia Virus protein VP39"/>
    <property type="match status" value="1"/>
</dbReference>
<evidence type="ECO:0000313" key="8">
    <source>
        <dbReference type="EMBL" id="CAB4697277.1"/>
    </source>
</evidence>
<dbReference type="InterPro" id="IPR023165">
    <property type="entry name" value="rRNA_Ade_diMease-like_C"/>
</dbReference>
<gene>
    <name evidence="8" type="ORF">UFOPK2593_00416</name>
    <name evidence="9" type="ORF">UFOPK3492_01411</name>
    <name evidence="10" type="ORF">UFOPK4295_00575</name>
</gene>
<evidence type="ECO:0000313" key="10">
    <source>
        <dbReference type="EMBL" id="CAB5047744.1"/>
    </source>
</evidence>
<organism evidence="8">
    <name type="scientific">freshwater metagenome</name>
    <dbReference type="NCBI Taxonomy" id="449393"/>
    <lineage>
        <taxon>unclassified sequences</taxon>
        <taxon>metagenomes</taxon>
        <taxon>ecological metagenomes</taxon>
    </lineage>
</organism>
<dbReference type="PANTHER" id="PTHR11727">
    <property type="entry name" value="DIMETHYLADENOSINE TRANSFERASE"/>
    <property type="match status" value="1"/>
</dbReference>
<evidence type="ECO:0000256" key="5">
    <source>
        <dbReference type="ARBA" id="ARBA00022691"/>
    </source>
</evidence>
<evidence type="ECO:0000259" key="7">
    <source>
        <dbReference type="SMART" id="SM00650"/>
    </source>
</evidence>
<dbReference type="NCBIfam" id="TIGR00755">
    <property type="entry name" value="ksgA"/>
    <property type="match status" value="1"/>
</dbReference>
<dbReference type="CDD" id="cd02440">
    <property type="entry name" value="AdoMet_MTases"/>
    <property type="match status" value="1"/>
</dbReference>
<evidence type="ECO:0000256" key="2">
    <source>
        <dbReference type="ARBA" id="ARBA00022552"/>
    </source>
</evidence>
<dbReference type="InterPro" id="IPR029063">
    <property type="entry name" value="SAM-dependent_MTases_sf"/>
</dbReference>
<dbReference type="InterPro" id="IPR020598">
    <property type="entry name" value="rRNA_Ade_methylase_Trfase_N"/>
</dbReference>
<keyword evidence="6" id="KW-0694">RNA-binding</keyword>
<dbReference type="FunFam" id="1.10.8.100:FF:000003">
    <property type="entry name" value="Ribosomal RNA small subunit methyltransferase A"/>
    <property type="match status" value="1"/>
</dbReference>
<dbReference type="EMBL" id="CAFBQF010000021">
    <property type="protein sequence ID" value="CAB5047744.1"/>
    <property type="molecule type" value="Genomic_DNA"/>
</dbReference>
<dbReference type="GO" id="GO:0000179">
    <property type="term" value="F:rRNA (adenine-N6,N6-)-dimethyltransferase activity"/>
    <property type="evidence" value="ECO:0007669"/>
    <property type="project" value="InterPro"/>
</dbReference>
<evidence type="ECO:0000256" key="4">
    <source>
        <dbReference type="ARBA" id="ARBA00022679"/>
    </source>
</evidence>
<proteinExistence type="inferred from homology"/>
<dbReference type="AlphaFoldDB" id="A0A6J6PFF5"/>
<evidence type="ECO:0000256" key="6">
    <source>
        <dbReference type="ARBA" id="ARBA00022884"/>
    </source>
</evidence>
<reference evidence="8" key="1">
    <citation type="submission" date="2020-05" db="EMBL/GenBank/DDBJ databases">
        <authorList>
            <person name="Chiriac C."/>
            <person name="Salcher M."/>
            <person name="Ghai R."/>
            <person name="Kavagutti S V."/>
        </authorList>
    </citation>
    <scope>NUCLEOTIDE SEQUENCE</scope>
</reference>
<dbReference type="SUPFAM" id="SSF53335">
    <property type="entry name" value="S-adenosyl-L-methionine-dependent methyltransferases"/>
    <property type="match status" value="1"/>
</dbReference>
<dbReference type="FunFam" id="3.40.50.150:FF:000023">
    <property type="entry name" value="Ribosomal RNA small subunit methyltransferase A"/>
    <property type="match status" value="1"/>
</dbReference>
<dbReference type="Gene3D" id="1.10.8.100">
    <property type="entry name" value="Ribosomal RNA adenine dimethylase-like, domain 2"/>
    <property type="match status" value="1"/>
</dbReference>
<dbReference type="InterPro" id="IPR011530">
    <property type="entry name" value="rRNA_adenine_dimethylase"/>
</dbReference>
<dbReference type="GO" id="GO:0005829">
    <property type="term" value="C:cytosol"/>
    <property type="evidence" value="ECO:0007669"/>
    <property type="project" value="TreeGrafter"/>
</dbReference>